<evidence type="ECO:0000313" key="2">
    <source>
        <dbReference type="EMBL" id="MFC7334090.1"/>
    </source>
</evidence>
<keyword evidence="1" id="KW-0732">Signal</keyword>
<name>A0ABW2KXJ9_9PROT</name>
<dbReference type="RefSeq" id="WP_377359642.1">
    <property type="nucleotide sequence ID" value="NZ_JBHTCM010000012.1"/>
</dbReference>
<feature type="chain" id="PRO_5046557769" evidence="1">
    <location>
        <begin position="25"/>
        <end position="174"/>
    </location>
</feature>
<accession>A0ABW2KXJ9</accession>
<feature type="signal peptide" evidence="1">
    <location>
        <begin position="1"/>
        <end position="24"/>
    </location>
</feature>
<gene>
    <name evidence="2" type="ORF">ACFQPS_13035</name>
</gene>
<evidence type="ECO:0000313" key="3">
    <source>
        <dbReference type="Proteomes" id="UP001596456"/>
    </source>
</evidence>
<keyword evidence="3" id="KW-1185">Reference proteome</keyword>
<dbReference type="Proteomes" id="UP001596456">
    <property type="component" value="Unassembled WGS sequence"/>
</dbReference>
<evidence type="ECO:0000256" key="1">
    <source>
        <dbReference type="SAM" id="SignalP"/>
    </source>
</evidence>
<reference evidence="3" key="1">
    <citation type="journal article" date="2019" name="Int. J. Syst. Evol. Microbiol.">
        <title>The Global Catalogue of Microorganisms (GCM) 10K type strain sequencing project: providing services to taxonomists for standard genome sequencing and annotation.</title>
        <authorList>
            <consortium name="The Broad Institute Genomics Platform"/>
            <consortium name="The Broad Institute Genome Sequencing Center for Infectious Disease"/>
            <person name="Wu L."/>
            <person name="Ma J."/>
        </authorList>
    </citation>
    <scope>NUCLEOTIDE SEQUENCE [LARGE SCALE GENOMIC DNA]</scope>
    <source>
        <strain evidence="3">CGMCC 1.16275</strain>
    </source>
</reference>
<organism evidence="2 3">
    <name type="scientific">Rhodocista pekingensis</name>
    <dbReference type="NCBI Taxonomy" id="201185"/>
    <lineage>
        <taxon>Bacteria</taxon>
        <taxon>Pseudomonadati</taxon>
        <taxon>Pseudomonadota</taxon>
        <taxon>Alphaproteobacteria</taxon>
        <taxon>Rhodospirillales</taxon>
        <taxon>Azospirillaceae</taxon>
        <taxon>Rhodocista</taxon>
    </lineage>
</organism>
<dbReference type="EMBL" id="JBHTCM010000012">
    <property type="protein sequence ID" value="MFC7334090.1"/>
    <property type="molecule type" value="Genomic_DNA"/>
</dbReference>
<comment type="caution">
    <text evidence="2">The sequence shown here is derived from an EMBL/GenBank/DDBJ whole genome shotgun (WGS) entry which is preliminary data.</text>
</comment>
<proteinExistence type="predicted"/>
<sequence>MRRPSLPVLLLGLPVLLAAAPASAQPVPPVAAVLGCLDLPDGPERLACFNRTVPALRATVPPAASSGVAPRVGAVPAPPAAAPDQSFAAEQLPRATEPGAEPVRMTATVTEVGRDPSTGRLLVTLDNGQVWMQREAAAIRLKTGMTVTVKPGLFGSYAMVPEDGATMMKVRRVR</sequence>
<protein>
    <submittedName>
        <fullName evidence="2">Uncharacterized protein</fullName>
    </submittedName>
</protein>